<evidence type="ECO:0000313" key="1">
    <source>
        <dbReference type="EMBL" id="MBL1100147.1"/>
    </source>
</evidence>
<reference evidence="1 2" key="1">
    <citation type="submission" date="2021-01" db="EMBL/GenBank/DDBJ databases">
        <title>WGS of actinomycetes isolated from Thailand.</title>
        <authorList>
            <person name="Thawai C."/>
        </authorList>
    </citation>
    <scope>NUCLEOTIDE SEQUENCE [LARGE SCALE GENOMIC DNA]</scope>
    <source>
        <strain evidence="1 2">CA1R205</strain>
    </source>
</reference>
<evidence type="ECO:0008006" key="3">
    <source>
        <dbReference type="Google" id="ProtNLM"/>
    </source>
</evidence>
<organism evidence="1 2">
    <name type="scientific">Streptomyces coffeae</name>
    <dbReference type="NCBI Taxonomy" id="621382"/>
    <lineage>
        <taxon>Bacteria</taxon>
        <taxon>Bacillati</taxon>
        <taxon>Actinomycetota</taxon>
        <taxon>Actinomycetes</taxon>
        <taxon>Kitasatosporales</taxon>
        <taxon>Streptomycetaceae</taxon>
        <taxon>Streptomyces</taxon>
    </lineage>
</organism>
<comment type="caution">
    <text evidence="1">The sequence shown here is derived from an EMBL/GenBank/DDBJ whole genome shotgun (WGS) entry which is preliminary data.</text>
</comment>
<dbReference type="InterPro" id="IPR024411">
    <property type="entry name" value="Tail_terminator_phage"/>
</dbReference>
<accession>A0ABS1NJQ1</accession>
<keyword evidence="2" id="KW-1185">Reference proteome</keyword>
<dbReference type="Proteomes" id="UP000634229">
    <property type="component" value="Unassembled WGS sequence"/>
</dbReference>
<evidence type="ECO:0000313" key="2">
    <source>
        <dbReference type="Proteomes" id="UP000634229"/>
    </source>
</evidence>
<dbReference type="EMBL" id="JAERRF010000017">
    <property type="protein sequence ID" value="MBL1100147.1"/>
    <property type="molecule type" value="Genomic_DNA"/>
</dbReference>
<name>A0ABS1NJQ1_9ACTN</name>
<gene>
    <name evidence="1" type="ORF">JK363_26435</name>
</gene>
<proteinExistence type="predicted"/>
<dbReference type="Pfam" id="PF12691">
    <property type="entry name" value="Phage_tail_terminator_6"/>
    <property type="match status" value="1"/>
</dbReference>
<protein>
    <recommendedName>
        <fullName evidence="3">DUF3168 domain-containing protein</fullName>
    </recommendedName>
</protein>
<sequence length="148" mass="16077">MAAVSYTIPLVEGLAQLLAADGIGTWHANGAYTAAEVGITVTAVPDAPDQIIAITPYSVDDSSGTTDVVQGIQIRFRAGPDPRVLLEREDAVYELLHMREHTTLGGIHVALMWRQSLAWIGADDRGRQELTANYYLRPVRPAPLLIET</sequence>